<reference evidence="6" key="1">
    <citation type="submission" date="2025-08" db="UniProtKB">
        <authorList>
            <consortium name="Ensembl"/>
        </authorList>
    </citation>
    <scope>IDENTIFICATION</scope>
</reference>
<organism evidence="6 7">
    <name type="scientific">Crocodylus porosus</name>
    <name type="common">Saltwater crocodile</name>
    <name type="synonym">Estuarine crocodile</name>
    <dbReference type="NCBI Taxonomy" id="8502"/>
    <lineage>
        <taxon>Eukaryota</taxon>
        <taxon>Metazoa</taxon>
        <taxon>Chordata</taxon>
        <taxon>Craniata</taxon>
        <taxon>Vertebrata</taxon>
        <taxon>Euteleostomi</taxon>
        <taxon>Archelosauria</taxon>
        <taxon>Archosauria</taxon>
        <taxon>Crocodylia</taxon>
        <taxon>Longirostres</taxon>
        <taxon>Crocodylidae</taxon>
        <taxon>Crocodylus</taxon>
    </lineage>
</organism>
<name>A0A7M4FWS5_CROPO</name>
<evidence type="ECO:0000259" key="5">
    <source>
        <dbReference type="PROSITE" id="PS50089"/>
    </source>
</evidence>
<accession>A0A7M4FWS5</accession>
<dbReference type="InterPro" id="IPR013083">
    <property type="entry name" value="Znf_RING/FYVE/PHD"/>
</dbReference>
<keyword evidence="1" id="KW-0479">Metal-binding</keyword>
<evidence type="ECO:0000256" key="1">
    <source>
        <dbReference type="ARBA" id="ARBA00022723"/>
    </source>
</evidence>
<dbReference type="PROSITE" id="PS00518">
    <property type="entry name" value="ZF_RING_1"/>
    <property type="match status" value="1"/>
</dbReference>
<protein>
    <recommendedName>
        <fullName evidence="5">RING-type domain-containing protein</fullName>
    </recommendedName>
</protein>
<evidence type="ECO:0000256" key="2">
    <source>
        <dbReference type="ARBA" id="ARBA00022771"/>
    </source>
</evidence>
<keyword evidence="2 4" id="KW-0863">Zinc-finger</keyword>
<dbReference type="AlphaFoldDB" id="A0A7M4FWS5"/>
<keyword evidence="7" id="KW-1185">Reference proteome</keyword>
<sequence>MAGTRPSGTSYGCTEPVQHLQDELTCSICCEVFQHPLILDCGHSFCRACITRCREEASAHVSWPQCRSPSSQNNFRPNWQLANVVERAKQLNEQLCTVLMRCPCPPGSSKGHNSLPPPPLLPGKQGMPCHGGAWLTVARSFSAWPHSALCTKSHPLGCGDPVWRAAGWRA</sequence>
<evidence type="ECO:0000313" key="6">
    <source>
        <dbReference type="Ensembl" id="ENSCPRP00005013478.1"/>
    </source>
</evidence>
<reference evidence="6" key="2">
    <citation type="submission" date="2025-09" db="UniProtKB">
        <authorList>
            <consortium name="Ensembl"/>
        </authorList>
    </citation>
    <scope>IDENTIFICATION</scope>
</reference>
<dbReference type="GO" id="GO:0008270">
    <property type="term" value="F:zinc ion binding"/>
    <property type="evidence" value="ECO:0007669"/>
    <property type="project" value="UniProtKB-KW"/>
</dbReference>
<evidence type="ECO:0000313" key="7">
    <source>
        <dbReference type="Proteomes" id="UP000594220"/>
    </source>
</evidence>
<dbReference type="PANTHER" id="PTHR24103">
    <property type="entry name" value="E3 UBIQUITIN-PROTEIN LIGASE TRIM"/>
    <property type="match status" value="1"/>
</dbReference>
<dbReference type="SUPFAM" id="SSF57850">
    <property type="entry name" value="RING/U-box"/>
    <property type="match status" value="1"/>
</dbReference>
<dbReference type="SMART" id="SM00184">
    <property type="entry name" value="RING"/>
    <property type="match status" value="1"/>
</dbReference>
<dbReference type="InterPro" id="IPR050143">
    <property type="entry name" value="TRIM/RBCC"/>
</dbReference>
<dbReference type="GeneTree" id="ENSGT01030000234669"/>
<dbReference type="Pfam" id="PF13445">
    <property type="entry name" value="zf-RING_UBOX"/>
    <property type="match status" value="1"/>
</dbReference>
<proteinExistence type="predicted"/>
<dbReference type="PROSITE" id="PS50089">
    <property type="entry name" value="ZF_RING_2"/>
    <property type="match status" value="1"/>
</dbReference>
<dbReference type="Ensembl" id="ENSCPRT00005015830.1">
    <property type="protein sequence ID" value="ENSCPRP00005013478.1"/>
    <property type="gene ID" value="ENSCPRG00005009533.1"/>
</dbReference>
<dbReference type="InterPro" id="IPR001841">
    <property type="entry name" value="Znf_RING"/>
</dbReference>
<dbReference type="InterPro" id="IPR017907">
    <property type="entry name" value="Znf_RING_CS"/>
</dbReference>
<keyword evidence="3" id="KW-0862">Zinc</keyword>
<dbReference type="InterPro" id="IPR027370">
    <property type="entry name" value="Znf-RING_euk"/>
</dbReference>
<evidence type="ECO:0000256" key="4">
    <source>
        <dbReference type="PROSITE-ProRule" id="PRU00175"/>
    </source>
</evidence>
<feature type="domain" description="RING-type" evidence="5">
    <location>
        <begin position="26"/>
        <end position="67"/>
    </location>
</feature>
<evidence type="ECO:0000256" key="3">
    <source>
        <dbReference type="ARBA" id="ARBA00022833"/>
    </source>
</evidence>
<dbReference type="Proteomes" id="UP000594220">
    <property type="component" value="Unplaced"/>
</dbReference>
<dbReference type="Gene3D" id="3.30.40.10">
    <property type="entry name" value="Zinc/RING finger domain, C3HC4 (zinc finger)"/>
    <property type="match status" value="1"/>
</dbReference>